<comment type="similarity">
    <text evidence="2">Belongs to the peptidase C19 family.</text>
</comment>
<evidence type="ECO:0000256" key="1">
    <source>
        <dbReference type="ARBA" id="ARBA00000707"/>
    </source>
</evidence>
<keyword evidence="12" id="KW-1185">Reference proteome</keyword>
<feature type="transmembrane region" description="Helical" evidence="9">
    <location>
        <begin position="6"/>
        <end position="27"/>
    </location>
</feature>
<dbReference type="InterPro" id="IPR028889">
    <property type="entry name" value="USP"/>
</dbReference>
<dbReference type="GO" id="GO:0016579">
    <property type="term" value="P:protein deubiquitination"/>
    <property type="evidence" value="ECO:0007669"/>
    <property type="project" value="InterPro"/>
</dbReference>
<keyword evidence="9" id="KW-0472">Membrane</keyword>
<dbReference type="Proteomes" id="UP000005408">
    <property type="component" value="Unassembled WGS sequence"/>
</dbReference>
<evidence type="ECO:0000256" key="3">
    <source>
        <dbReference type="ARBA" id="ARBA00012759"/>
    </source>
</evidence>
<evidence type="ECO:0000256" key="8">
    <source>
        <dbReference type="SAM" id="MobiDB-lite"/>
    </source>
</evidence>
<evidence type="ECO:0000259" key="10">
    <source>
        <dbReference type="PROSITE" id="PS50235"/>
    </source>
</evidence>
<evidence type="ECO:0000256" key="2">
    <source>
        <dbReference type="ARBA" id="ARBA00009085"/>
    </source>
</evidence>
<accession>A0A8W8JHC0</accession>
<dbReference type="AlphaFoldDB" id="A0A8W8JHC0"/>
<dbReference type="GO" id="GO:0004843">
    <property type="term" value="F:cysteine-type deubiquitinase activity"/>
    <property type="evidence" value="ECO:0007669"/>
    <property type="project" value="UniProtKB-EC"/>
</dbReference>
<dbReference type="PROSITE" id="PS50235">
    <property type="entry name" value="USP_3"/>
    <property type="match status" value="1"/>
</dbReference>
<dbReference type="SUPFAM" id="SSF54001">
    <property type="entry name" value="Cysteine proteinases"/>
    <property type="match status" value="1"/>
</dbReference>
<dbReference type="GO" id="GO:0006508">
    <property type="term" value="P:proteolysis"/>
    <property type="evidence" value="ECO:0007669"/>
    <property type="project" value="UniProtKB-KW"/>
</dbReference>
<reference evidence="11" key="1">
    <citation type="submission" date="2022-08" db="UniProtKB">
        <authorList>
            <consortium name="EnsemblMetazoa"/>
        </authorList>
    </citation>
    <scope>IDENTIFICATION</scope>
    <source>
        <strain evidence="11">05x7-T-G4-1.051#20</strain>
    </source>
</reference>
<name>A0A8W8JHC0_MAGGI</name>
<keyword evidence="4" id="KW-0645">Protease</keyword>
<keyword evidence="9" id="KW-0812">Transmembrane</keyword>
<keyword evidence="6" id="KW-0378">Hydrolase</keyword>
<proteinExistence type="inferred from homology"/>
<evidence type="ECO:0000256" key="5">
    <source>
        <dbReference type="ARBA" id="ARBA00022786"/>
    </source>
</evidence>
<keyword evidence="5" id="KW-0833">Ubl conjugation pathway</keyword>
<dbReference type="EC" id="3.4.19.12" evidence="3"/>
<sequence>MGCIPVKEVLSVVAFLLSLASLLITCLKRKRKVNTKNNAVQSKQRKKEIAVQNTKSKEDNVKITSITQEKEIAVRYTKSKEDHVKVTSITQEAKTSDKASSKPNPKAIDITSFKPKKNKNLGNTCYFNAALQALNFTKSFRESLQCLQSSSVNAQDLLLSKTVYDLMRGAERNEDNSKELKNVFKAIKNIYRNDPFVIGKQEDSHELLNTLLVGIFDEIKTLIKNMPNRRKDPDWIDARRIFTGCFIIMYVYDSCEDNVPRNELQTISLISPQEGVEEGLFDLERVEEDEEFDLPCRICKTVGSGRAYRRLLVFQPPPVLVLHIDRFKMDDSRGLTKNTKLVKYPKCLNMAKFCSAVGKERLQNRSLYELYAVIVHKAPNCTNLDVSSQTKSKRADVDADWFIVSDEFVSKVSEKDVLNHPNAYILFYEVQ</sequence>
<comment type="catalytic activity">
    <reaction evidence="1">
        <text>Thiol-dependent hydrolysis of ester, thioester, amide, peptide and isopeptide bonds formed by the C-terminal Gly of ubiquitin (a 76-residue protein attached to proteins as an intracellular targeting signal).</text>
        <dbReference type="EC" id="3.4.19.12"/>
    </reaction>
</comment>
<keyword evidence="9" id="KW-1133">Transmembrane helix</keyword>
<evidence type="ECO:0000313" key="12">
    <source>
        <dbReference type="Proteomes" id="UP000005408"/>
    </source>
</evidence>
<dbReference type="PANTHER" id="PTHR24006:SF888">
    <property type="entry name" value="UBIQUITIN CARBOXYL-TERMINAL HYDROLASE 30"/>
    <property type="match status" value="1"/>
</dbReference>
<organism evidence="11 12">
    <name type="scientific">Magallana gigas</name>
    <name type="common">Pacific oyster</name>
    <name type="synonym">Crassostrea gigas</name>
    <dbReference type="NCBI Taxonomy" id="29159"/>
    <lineage>
        <taxon>Eukaryota</taxon>
        <taxon>Metazoa</taxon>
        <taxon>Spiralia</taxon>
        <taxon>Lophotrochozoa</taxon>
        <taxon>Mollusca</taxon>
        <taxon>Bivalvia</taxon>
        <taxon>Autobranchia</taxon>
        <taxon>Pteriomorphia</taxon>
        <taxon>Ostreida</taxon>
        <taxon>Ostreoidea</taxon>
        <taxon>Ostreidae</taxon>
        <taxon>Magallana</taxon>
    </lineage>
</organism>
<keyword evidence="7" id="KW-0788">Thiol protease</keyword>
<dbReference type="PANTHER" id="PTHR24006">
    <property type="entry name" value="UBIQUITIN CARBOXYL-TERMINAL HYDROLASE"/>
    <property type="match status" value="1"/>
</dbReference>
<dbReference type="GO" id="GO:0005829">
    <property type="term" value="C:cytosol"/>
    <property type="evidence" value="ECO:0007669"/>
    <property type="project" value="TreeGrafter"/>
</dbReference>
<dbReference type="Pfam" id="PF00443">
    <property type="entry name" value="UCH"/>
    <property type="match status" value="1"/>
</dbReference>
<evidence type="ECO:0000313" key="11">
    <source>
        <dbReference type="EnsemblMetazoa" id="G18605.1:cds"/>
    </source>
</evidence>
<dbReference type="EnsemblMetazoa" id="G18605.1">
    <property type="protein sequence ID" value="G18605.1:cds"/>
    <property type="gene ID" value="G18605"/>
</dbReference>
<dbReference type="InterPro" id="IPR050164">
    <property type="entry name" value="Peptidase_C19"/>
</dbReference>
<dbReference type="CDD" id="cd02257">
    <property type="entry name" value="Peptidase_C19"/>
    <property type="match status" value="1"/>
</dbReference>
<evidence type="ECO:0000256" key="6">
    <source>
        <dbReference type="ARBA" id="ARBA00022801"/>
    </source>
</evidence>
<feature type="region of interest" description="Disordered" evidence="8">
    <location>
        <begin position="88"/>
        <end position="112"/>
    </location>
</feature>
<evidence type="ECO:0000256" key="4">
    <source>
        <dbReference type="ARBA" id="ARBA00022670"/>
    </source>
</evidence>
<dbReference type="Gene3D" id="3.90.70.10">
    <property type="entry name" value="Cysteine proteinases"/>
    <property type="match status" value="1"/>
</dbReference>
<protein>
    <recommendedName>
        <fullName evidence="3">ubiquitinyl hydrolase 1</fullName>
        <ecNumber evidence="3">3.4.19.12</ecNumber>
    </recommendedName>
</protein>
<evidence type="ECO:0000256" key="9">
    <source>
        <dbReference type="SAM" id="Phobius"/>
    </source>
</evidence>
<dbReference type="InterPro" id="IPR038765">
    <property type="entry name" value="Papain-like_cys_pep_sf"/>
</dbReference>
<evidence type="ECO:0000256" key="7">
    <source>
        <dbReference type="ARBA" id="ARBA00022807"/>
    </source>
</evidence>
<dbReference type="InterPro" id="IPR001394">
    <property type="entry name" value="Peptidase_C19_UCH"/>
</dbReference>
<dbReference type="GO" id="GO:0005634">
    <property type="term" value="C:nucleus"/>
    <property type="evidence" value="ECO:0007669"/>
    <property type="project" value="TreeGrafter"/>
</dbReference>
<feature type="domain" description="USP" evidence="10">
    <location>
        <begin position="116"/>
        <end position="431"/>
    </location>
</feature>